<protein>
    <submittedName>
        <fullName evidence="1">Uncharacterized protein</fullName>
    </submittedName>
</protein>
<sequence length="73" mass="8718">MNIDQTMKDYSRIITAIYKLLVLKPYQDIYDIEYDEDKLLFEVTIVSETHNGTEYEDAKITVQLIENYMMRST</sequence>
<dbReference type="KEGG" id="vg:15926670"/>
<dbReference type="RefSeq" id="YP_008125366.1">
    <property type="nucleotide sequence ID" value="NC_021529.2"/>
</dbReference>
<accession>R9TJE5</accession>
<reference evidence="1 2" key="1">
    <citation type="journal article" date="2014" name="Genome Biol. Evol.">
        <title>Composite Conserved Promoter-Terminator Motifs (PeSLs) that Mediate Modular Shuffling in the Diverse T4-Like Myoviruses.</title>
        <authorList>
            <person name="Comeau A.M."/>
            <person name="Arbiol C."/>
            <person name="Krisch H.M."/>
        </authorList>
    </citation>
    <scope>NUCLEOTIDE SEQUENCE [LARGE SCALE GENOMIC DNA]</scope>
</reference>
<dbReference type="Proteomes" id="UP000201461">
    <property type="component" value="Segment"/>
</dbReference>
<dbReference type="EMBL" id="HQ317393">
    <property type="protein sequence ID" value="AGN30217.1"/>
    <property type="molecule type" value="Genomic_DNA"/>
</dbReference>
<gene>
    <name evidence="1" type="ORF">VPFG_00217</name>
</gene>
<evidence type="ECO:0000313" key="1">
    <source>
        <dbReference type="EMBL" id="AGN30217.1"/>
    </source>
</evidence>
<evidence type="ECO:0000313" key="2">
    <source>
        <dbReference type="Proteomes" id="UP000201461"/>
    </source>
</evidence>
<proteinExistence type="predicted"/>
<organism evidence="1 2">
    <name type="scientific">Vibrio phage nt-1</name>
    <dbReference type="NCBI Taxonomy" id="115992"/>
    <lineage>
        <taxon>Viruses</taxon>
        <taxon>Duplodnaviria</taxon>
        <taxon>Heunggongvirae</taxon>
        <taxon>Uroviricota</taxon>
        <taxon>Caudoviricetes</taxon>
        <taxon>Pantevenvirales</taxon>
        <taxon>Straboviridae</taxon>
        <taxon>Mylasvirus</taxon>
        <taxon>Mylasvirus persius</taxon>
    </lineage>
</organism>
<keyword evidence="2" id="KW-1185">Reference proteome</keyword>
<dbReference type="GeneID" id="15926670"/>
<name>R9TJE5_9CAUD</name>